<comment type="caution">
    <text evidence="2">The sequence shown here is derived from an EMBL/GenBank/DDBJ whole genome shotgun (WGS) entry which is preliminary data.</text>
</comment>
<accession>A0AA39J6W8</accession>
<organism evidence="2 3">
    <name type="scientific">Armillaria borealis</name>
    <dbReference type="NCBI Taxonomy" id="47425"/>
    <lineage>
        <taxon>Eukaryota</taxon>
        <taxon>Fungi</taxon>
        <taxon>Dikarya</taxon>
        <taxon>Basidiomycota</taxon>
        <taxon>Agaricomycotina</taxon>
        <taxon>Agaricomycetes</taxon>
        <taxon>Agaricomycetidae</taxon>
        <taxon>Agaricales</taxon>
        <taxon>Marasmiineae</taxon>
        <taxon>Physalacriaceae</taxon>
        <taxon>Armillaria</taxon>
    </lineage>
</organism>
<dbReference type="Proteomes" id="UP001175226">
    <property type="component" value="Unassembled WGS sequence"/>
</dbReference>
<proteinExistence type="predicted"/>
<feature type="region of interest" description="Disordered" evidence="1">
    <location>
        <begin position="292"/>
        <end position="323"/>
    </location>
</feature>
<feature type="compositionally biased region" description="Polar residues" evidence="1">
    <location>
        <begin position="74"/>
        <end position="91"/>
    </location>
</feature>
<gene>
    <name evidence="2" type="ORF">EV421DRAFT_1740244</name>
</gene>
<reference evidence="2" key="1">
    <citation type="submission" date="2023-06" db="EMBL/GenBank/DDBJ databases">
        <authorList>
            <consortium name="Lawrence Berkeley National Laboratory"/>
            <person name="Ahrendt S."/>
            <person name="Sahu N."/>
            <person name="Indic B."/>
            <person name="Wong-Bajracharya J."/>
            <person name="Merenyi Z."/>
            <person name="Ke H.-M."/>
            <person name="Monk M."/>
            <person name="Kocsube S."/>
            <person name="Drula E."/>
            <person name="Lipzen A."/>
            <person name="Balint B."/>
            <person name="Henrissat B."/>
            <person name="Andreopoulos B."/>
            <person name="Martin F.M."/>
            <person name="Harder C.B."/>
            <person name="Rigling D."/>
            <person name="Ford K.L."/>
            <person name="Foster G.D."/>
            <person name="Pangilinan J."/>
            <person name="Papanicolaou A."/>
            <person name="Barry K."/>
            <person name="LaButti K."/>
            <person name="Viragh M."/>
            <person name="Koriabine M."/>
            <person name="Yan M."/>
            <person name="Riley R."/>
            <person name="Champramary S."/>
            <person name="Plett K.L."/>
            <person name="Tsai I.J."/>
            <person name="Slot J."/>
            <person name="Sipos G."/>
            <person name="Plett J."/>
            <person name="Nagy L.G."/>
            <person name="Grigoriev I.V."/>
        </authorList>
    </citation>
    <scope>NUCLEOTIDE SEQUENCE</scope>
    <source>
        <strain evidence="2">FPL87.14</strain>
    </source>
</reference>
<feature type="compositionally biased region" description="Low complexity" evidence="1">
    <location>
        <begin position="92"/>
        <end position="106"/>
    </location>
</feature>
<sequence length="404" mass="45355">MPTPHTPMPSSNHGPANWSASADQSSPYFHGSLSGYQMPVQPQPYRTTDTAPLFHDAELSQRFSLSPSPHPAQISRSPSRPTVLSRQTTMVPSADSSTASPSTASTGVKPVVINCLAKDFSLTEYQCHHLHLFVEVGFSGGLSMPDVVTWLFALAVQFNLHNLRFEGDQNTQTMADLLEDLKTQLNKGFDFTKDQRNVLLKEKDTIGFKNVFSVPSREHLLRSEIHVISSSVRNRMREDIRDSLKKTLAQFTVDMNKKYRRSGSSVNHHLTTARNSVFRRFVAENQDLVWTVERPPGSDSENQQLSSTEPPNKKRKLPTGRSAKGEDFWSKVDEYFRVKIEEYQLDNLLSESWKAFIDQTLAFDKSRFQFLPIAQASSNIDSTNETPSTMGMASGPRALMALLN</sequence>
<name>A0AA39J6W8_9AGAR</name>
<feature type="compositionally biased region" description="Polar residues" evidence="1">
    <location>
        <begin position="299"/>
        <end position="310"/>
    </location>
</feature>
<keyword evidence="3" id="KW-1185">Reference proteome</keyword>
<evidence type="ECO:0000313" key="3">
    <source>
        <dbReference type="Proteomes" id="UP001175226"/>
    </source>
</evidence>
<evidence type="ECO:0000256" key="1">
    <source>
        <dbReference type="SAM" id="MobiDB-lite"/>
    </source>
</evidence>
<feature type="region of interest" description="Disordered" evidence="1">
    <location>
        <begin position="1"/>
        <end position="49"/>
    </location>
</feature>
<feature type="region of interest" description="Disordered" evidence="1">
    <location>
        <begin position="63"/>
        <end position="106"/>
    </location>
</feature>
<feature type="compositionally biased region" description="Polar residues" evidence="1">
    <location>
        <begin position="8"/>
        <end position="27"/>
    </location>
</feature>
<evidence type="ECO:0000313" key="2">
    <source>
        <dbReference type="EMBL" id="KAK0435373.1"/>
    </source>
</evidence>
<protein>
    <submittedName>
        <fullName evidence="2">Uncharacterized protein</fullName>
    </submittedName>
</protein>
<dbReference type="AlphaFoldDB" id="A0AA39J6W8"/>
<dbReference type="EMBL" id="JAUEPT010000063">
    <property type="protein sequence ID" value="KAK0435373.1"/>
    <property type="molecule type" value="Genomic_DNA"/>
</dbReference>